<dbReference type="GO" id="GO:0005829">
    <property type="term" value="C:cytosol"/>
    <property type="evidence" value="ECO:0007669"/>
    <property type="project" value="TreeGrafter"/>
</dbReference>
<dbReference type="EMBL" id="AGNL01047838">
    <property type="protein sequence ID" value="EJK46290.1"/>
    <property type="molecule type" value="Genomic_DNA"/>
</dbReference>
<sequence>MLWAPQLAGVLLATNHRVSNLDKSKNTRLVTPVSPNLAFRKMKNRLPTPTGGDGKFHFSIDRGGTFTDCHARLPDGTEIVSKLLSVDPSNYEDAPTEGIRRILDAHDPNREYPRGEKVATGMIGSIRMGTTVATNALLEREGERMGLVTTKGFGDLLKIGDQTRADIFDLTCKAPEVLYKEVVEVDERVMLAEFFDENKNASEIQEMENAISTSGGDDWPKAGHGKRIKSLTGEIVIPLRIPDADKIREDLQELADKGIKSLAIVFLHAYIYPEHERIVGDVAKSMGCFTEISLSHEVMSMVKLVPRGHTACAAAYLTPKISEYLAGFTKGFDDELLTNVRLDFMKSDGGLTPVSDFGGHQAILSGPAGGVVGYAKTSYRTSVKSGGNVASKPQAVIGFDMGGTSVSALPVALVPLSVSRKDLTPVLSARVENESQSDVSRYDGSFEHVFETTTAGVSIQAPQLDIHTVAAGGGSRLFLQNGLFVVGPESAKAHPGPVCYRKDGYLAVTDANLVLGRVIPEKFPQIFGPDENEPLDLQASRTAFKALSDSNDFSKGRTIEELAWGFIQVAK</sequence>
<dbReference type="eggNOG" id="KOG1939">
    <property type="taxonomic scope" value="Eukaryota"/>
</dbReference>
<evidence type="ECO:0000313" key="4">
    <source>
        <dbReference type="Proteomes" id="UP000266841"/>
    </source>
</evidence>
<dbReference type="AlphaFoldDB" id="K0R2H7"/>
<dbReference type="OrthoDB" id="3643at2759"/>
<dbReference type="PANTHER" id="PTHR11365:SF2">
    <property type="entry name" value="5-OXOPROLINASE"/>
    <property type="match status" value="1"/>
</dbReference>
<feature type="domain" description="Hydantoinase A/oxoprolinase" evidence="1">
    <location>
        <begin position="307"/>
        <end position="412"/>
    </location>
</feature>
<gene>
    <name evidence="3" type="ORF">THAOC_35049</name>
</gene>
<protein>
    <recommendedName>
        <fullName evidence="5">Hydantoinase/oxoprolinase N-terminal domain-containing protein</fullName>
    </recommendedName>
</protein>
<accession>K0R2H7</accession>
<dbReference type="Pfam" id="PF05378">
    <property type="entry name" value="Hydant_A_N"/>
    <property type="match status" value="1"/>
</dbReference>
<feature type="domain" description="Hydantoinase/oxoprolinase N-terminal" evidence="2">
    <location>
        <begin position="58"/>
        <end position="286"/>
    </location>
</feature>
<dbReference type="PANTHER" id="PTHR11365">
    <property type="entry name" value="5-OXOPROLINASE RELATED"/>
    <property type="match status" value="1"/>
</dbReference>
<reference evidence="3 4" key="1">
    <citation type="journal article" date="2012" name="Genome Biol.">
        <title>Genome and low-iron response of an oceanic diatom adapted to chronic iron limitation.</title>
        <authorList>
            <person name="Lommer M."/>
            <person name="Specht M."/>
            <person name="Roy A.S."/>
            <person name="Kraemer L."/>
            <person name="Andreson R."/>
            <person name="Gutowska M.A."/>
            <person name="Wolf J."/>
            <person name="Bergner S.V."/>
            <person name="Schilhabel M.B."/>
            <person name="Klostermeier U.C."/>
            <person name="Beiko R.G."/>
            <person name="Rosenstiel P."/>
            <person name="Hippler M."/>
            <person name="Laroche J."/>
        </authorList>
    </citation>
    <scope>NUCLEOTIDE SEQUENCE [LARGE SCALE GENOMIC DNA]</scope>
    <source>
        <strain evidence="3 4">CCMP1005</strain>
    </source>
</reference>
<evidence type="ECO:0008006" key="5">
    <source>
        <dbReference type="Google" id="ProtNLM"/>
    </source>
</evidence>
<comment type="caution">
    <text evidence="3">The sequence shown here is derived from an EMBL/GenBank/DDBJ whole genome shotgun (WGS) entry which is preliminary data.</text>
</comment>
<dbReference type="InterPro" id="IPR045079">
    <property type="entry name" value="Oxoprolinase-like"/>
</dbReference>
<dbReference type="GO" id="GO:0017168">
    <property type="term" value="F:5-oxoprolinase (ATP-hydrolyzing) activity"/>
    <property type="evidence" value="ECO:0007669"/>
    <property type="project" value="TreeGrafter"/>
</dbReference>
<dbReference type="OMA" id="HAMTVSV"/>
<organism evidence="3 4">
    <name type="scientific">Thalassiosira oceanica</name>
    <name type="common">Marine diatom</name>
    <dbReference type="NCBI Taxonomy" id="159749"/>
    <lineage>
        <taxon>Eukaryota</taxon>
        <taxon>Sar</taxon>
        <taxon>Stramenopiles</taxon>
        <taxon>Ochrophyta</taxon>
        <taxon>Bacillariophyta</taxon>
        <taxon>Coscinodiscophyceae</taxon>
        <taxon>Thalassiosirophycidae</taxon>
        <taxon>Thalassiosirales</taxon>
        <taxon>Thalassiosiraceae</taxon>
        <taxon>Thalassiosira</taxon>
    </lineage>
</organism>
<evidence type="ECO:0000259" key="2">
    <source>
        <dbReference type="Pfam" id="PF05378"/>
    </source>
</evidence>
<dbReference type="Pfam" id="PF01968">
    <property type="entry name" value="Hydantoinase_A"/>
    <property type="match status" value="2"/>
</dbReference>
<dbReference type="InterPro" id="IPR002821">
    <property type="entry name" value="Hydantoinase_A"/>
</dbReference>
<name>K0R2H7_THAOC</name>
<feature type="domain" description="Hydantoinase A/oxoprolinase" evidence="1">
    <location>
        <begin position="437"/>
        <end position="570"/>
    </location>
</feature>
<dbReference type="InterPro" id="IPR008040">
    <property type="entry name" value="Hydant_A_N"/>
</dbReference>
<proteinExistence type="predicted"/>
<evidence type="ECO:0000313" key="3">
    <source>
        <dbReference type="EMBL" id="EJK46290.1"/>
    </source>
</evidence>
<dbReference type="Proteomes" id="UP000266841">
    <property type="component" value="Unassembled WGS sequence"/>
</dbReference>
<evidence type="ECO:0000259" key="1">
    <source>
        <dbReference type="Pfam" id="PF01968"/>
    </source>
</evidence>
<keyword evidence="4" id="KW-1185">Reference proteome</keyword>
<dbReference type="GO" id="GO:0006749">
    <property type="term" value="P:glutathione metabolic process"/>
    <property type="evidence" value="ECO:0007669"/>
    <property type="project" value="TreeGrafter"/>
</dbReference>